<gene>
    <name evidence="1" type="ORF">METZ01_LOCUS246546</name>
</gene>
<sequence length="454" mass="47364">GDDGKTYNSTDNGTNWNYANWNYVYTGVDKDFNGVAFGNNLFVEVGNSGKIFTSSDNGSSWDNSNVSTTGGYRLNSISFGNNTFVAVANGGFIFTSTNGTSWIERTSGTSNDINGITYGNGTFVAVGKSGTILTSDNGTSWDKITSGSTAINGITYGNGTFVAVGNSGTILTSDNGTTWASTTSGTTTINGITYGNSTFVAVAASGKILTSTNNGASWEIQTSTTTTTSSPLNDVIYANNTFVTVGNNVIINSPDEGDITDNLNSSAYTIFGGSIMSGETVDKAFDGSISTKSYNSGGAGTGVIINAGTTYTVSTLGLTTANDMDGRDPASFSLYGSNDHTCVGGNVIGLWSGDQRTSTDSTKYLGNVTAYTDNSSSVKTPSQNYNYYSAGVHLTHGPTPTATTGNVFFYNQYDNTTHLYLFYMFGVVGNQGGAEDIKIDIFTDNNSSTDAVVV</sequence>
<proteinExistence type="predicted"/>
<evidence type="ECO:0008006" key="2">
    <source>
        <dbReference type="Google" id="ProtNLM"/>
    </source>
</evidence>
<accession>A0A382I304</accession>
<organism evidence="1">
    <name type="scientific">marine metagenome</name>
    <dbReference type="NCBI Taxonomy" id="408172"/>
    <lineage>
        <taxon>unclassified sequences</taxon>
        <taxon>metagenomes</taxon>
        <taxon>ecological metagenomes</taxon>
    </lineage>
</organism>
<feature type="non-terminal residue" evidence="1">
    <location>
        <position position="454"/>
    </location>
</feature>
<dbReference type="EMBL" id="UINC01064739">
    <property type="protein sequence ID" value="SVB93692.1"/>
    <property type="molecule type" value="Genomic_DNA"/>
</dbReference>
<dbReference type="SUPFAM" id="SSF110296">
    <property type="entry name" value="Oligoxyloglucan reducing end-specific cellobiohydrolase"/>
    <property type="match status" value="1"/>
</dbReference>
<dbReference type="InterPro" id="IPR015943">
    <property type="entry name" value="WD40/YVTN_repeat-like_dom_sf"/>
</dbReference>
<dbReference type="AlphaFoldDB" id="A0A382I304"/>
<feature type="non-terminal residue" evidence="1">
    <location>
        <position position="1"/>
    </location>
</feature>
<dbReference type="InterPro" id="IPR008979">
    <property type="entry name" value="Galactose-bd-like_sf"/>
</dbReference>
<protein>
    <recommendedName>
        <fullName evidence="2">Photosynthesis system II assembly factor Ycf48/Hcf136-like domain-containing protein</fullName>
    </recommendedName>
</protein>
<evidence type="ECO:0000313" key="1">
    <source>
        <dbReference type="EMBL" id="SVB93692.1"/>
    </source>
</evidence>
<dbReference type="Gene3D" id="2.130.10.10">
    <property type="entry name" value="YVTN repeat-like/Quinoprotein amine dehydrogenase"/>
    <property type="match status" value="1"/>
</dbReference>
<dbReference type="SUPFAM" id="SSF49785">
    <property type="entry name" value="Galactose-binding domain-like"/>
    <property type="match status" value="1"/>
</dbReference>
<name>A0A382I304_9ZZZZ</name>
<reference evidence="1" key="1">
    <citation type="submission" date="2018-05" db="EMBL/GenBank/DDBJ databases">
        <authorList>
            <person name="Lanie J.A."/>
            <person name="Ng W.-L."/>
            <person name="Kazmierczak K.M."/>
            <person name="Andrzejewski T.M."/>
            <person name="Davidsen T.M."/>
            <person name="Wayne K.J."/>
            <person name="Tettelin H."/>
            <person name="Glass J.I."/>
            <person name="Rusch D."/>
            <person name="Podicherti R."/>
            <person name="Tsui H.-C.T."/>
            <person name="Winkler M.E."/>
        </authorList>
    </citation>
    <scope>NUCLEOTIDE SEQUENCE</scope>
</reference>